<proteinExistence type="inferred from homology"/>
<dbReference type="Pfam" id="PF12755">
    <property type="entry name" value="Vac14_Fab1_bd"/>
    <property type="match status" value="1"/>
</dbReference>
<feature type="region of interest" description="Disordered" evidence="6">
    <location>
        <begin position="849"/>
        <end position="1035"/>
    </location>
</feature>
<accession>A0A507DWQ7</accession>
<feature type="compositionally biased region" description="Polar residues" evidence="6">
    <location>
        <begin position="984"/>
        <end position="999"/>
    </location>
</feature>
<evidence type="ECO:0000256" key="2">
    <source>
        <dbReference type="ARBA" id="ARBA00010225"/>
    </source>
</evidence>
<dbReference type="InterPro" id="IPR021133">
    <property type="entry name" value="HEAT_type_2"/>
</dbReference>
<dbReference type="Gene3D" id="1.25.10.10">
    <property type="entry name" value="Leucine-rich Repeat Variant"/>
    <property type="match status" value="2"/>
</dbReference>
<gene>
    <name evidence="8" type="ORF">PhCBS80983_g05048</name>
</gene>
<evidence type="ECO:0000256" key="3">
    <source>
        <dbReference type="ARBA" id="ARBA00022737"/>
    </source>
</evidence>
<feature type="compositionally biased region" description="Gly residues" evidence="6">
    <location>
        <begin position="1001"/>
        <end position="1013"/>
    </location>
</feature>
<dbReference type="AlphaFoldDB" id="A0A507DWQ7"/>
<dbReference type="PANTHER" id="PTHR16023">
    <property type="entry name" value="TAX1 BINDING PROTEIN-RELATED"/>
    <property type="match status" value="1"/>
</dbReference>
<dbReference type="GO" id="GO:0010008">
    <property type="term" value="C:endosome membrane"/>
    <property type="evidence" value="ECO:0007669"/>
    <property type="project" value="TreeGrafter"/>
</dbReference>
<protein>
    <recommendedName>
        <fullName evidence="7">Vacuolar protein 14 C-terminal Fig4-binding domain-containing protein</fullName>
    </recommendedName>
</protein>
<reference evidence="8 9" key="1">
    <citation type="journal article" date="2019" name="Sci. Rep.">
        <title>Comparative genomics of chytrid fungi reveal insights into the obligate biotrophic and pathogenic lifestyle of Synchytrium endobioticum.</title>
        <authorList>
            <person name="van de Vossenberg B.T.L.H."/>
            <person name="Warris S."/>
            <person name="Nguyen H.D.T."/>
            <person name="van Gent-Pelzer M.P.E."/>
            <person name="Joly D.L."/>
            <person name="van de Geest H.C."/>
            <person name="Bonants P.J.M."/>
            <person name="Smith D.S."/>
            <person name="Levesque C.A."/>
            <person name="van der Lee T.A.J."/>
        </authorList>
    </citation>
    <scope>NUCLEOTIDE SEQUENCE [LARGE SCALE GENOMIC DNA]</scope>
    <source>
        <strain evidence="8 9">CBS 809.83</strain>
    </source>
</reference>
<keyword evidence="9" id="KW-1185">Reference proteome</keyword>
<dbReference type="GO" id="GO:0070772">
    <property type="term" value="C:PAS complex"/>
    <property type="evidence" value="ECO:0007669"/>
    <property type="project" value="InterPro"/>
</dbReference>
<evidence type="ECO:0000256" key="6">
    <source>
        <dbReference type="SAM" id="MobiDB-lite"/>
    </source>
</evidence>
<dbReference type="InterPro" id="IPR026825">
    <property type="entry name" value="Vac14"/>
</dbReference>
<feature type="compositionally biased region" description="Pro residues" evidence="6">
    <location>
        <begin position="877"/>
        <end position="895"/>
    </location>
</feature>
<feature type="domain" description="Vacuolar protein 14 C-terminal Fig4-binding" evidence="7">
    <location>
        <begin position="626"/>
        <end position="828"/>
    </location>
</feature>
<dbReference type="InterPro" id="IPR016024">
    <property type="entry name" value="ARM-type_fold"/>
</dbReference>
<feature type="region of interest" description="Disordered" evidence="6">
    <location>
        <begin position="339"/>
        <end position="400"/>
    </location>
</feature>
<comment type="similarity">
    <text evidence="2">Belongs to the VAC14 family.</text>
</comment>
<dbReference type="PANTHER" id="PTHR16023:SF0">
    <property type="entry name" value="PROTEIN VAC14 HOMOLOG"/>
    <property type="match status" value="1"/>
</dbReference>
<evidence type="ECO:0000256" key="4">
    <source>
        <dbReference type="ARBA" id="ARBA00023136"/>
    </source>
</evidence>
<evidence type="ECO:0000259" key="7">
    <source>
        <dbReference type="Pfam" id="PF11916"/>
    </source>
</evidence>
<evidence type="ECO:0000313" key="9">
    <source>
        <dbReference type="Proteomes" id="UP000318582"/>
    </source>
</evidence>
<dbReference type="SUPFAM" id="SSF48371">
    <property type="entry name" value="ARM repeat"/>
    <property type="match status" value="1"/>
</dbReference>
<dbReference type="STRING" id="109895.A0A507DWQ7"/>
<evidence type="ECO:0000256" key="1">
    <source>
        <dbReference type="ARBA" id="ARBA00004308"/>
    </source>
</evidence>
<evidence type="ECO:0000256" key="5">
    <source>
        <dbReference type="PROSITE-ProRule" id="PRU00103"/>
    </source>
</evidence>
<name>A0A507DWQ7_9FUNG</name>
<evidence type="ECO:0000313" key="8">
    <source>
        <dbReference type="EMBL" id="TPX55762.1"/>
    </source>
</evidence>
<keyword evidence="4" id="KW-0472">Membrane</keyword>
<dbReference type="PROSITE" id="PS50077">
    <property type="entry name" value="HEAT_REPEAT"/>
    <property type="match status" value="1"/>
</dbReference>
<feature type="repeat" description="HEAT" evidence="5">
    <location>
        <begin position="95"/>
        <end position="131"/>
    </location>
</feature>
<dbReference type="Proteomes" id="UP000318582">
    <property type="component" value="Unassembled WGS sequence"/>
</dbReference>
<sequence length="1051" mass="115647">MAPQIEASPFTPQVIRGLSDKLYEKRKAAALDVERLIRDSLLASDHGRVSLILTALIDDFAYSSLPNARNGGLIALAAAAIALGTAELCRHLDAIVPPILSCFTDQDSRVRYYACESMYNVAKVARGDILKYFNEVFDALSKLSSDAEPSVKNGAELLDRLMKDIVSERAIFWAPDQKDAGPESDQTGNELSAELSPIPTVSTYPAVPGTVPLRPGMKPTQFNLPRFIPLLAERIHTLAPFTRTFLVQWISVLDSVPDLELIAFLPDFLDGLFNYLSDPNIDVRVATLNVLGEFLKEIRDVLVTQRERGVLRIRGKTSKPPARHRRDGSDVSVSFANLSVESNQRPPEQVSLELPSEIPPSLQPDHPIALSSDELQPPHTSTRREGEPPNRTDSNNNESLPYIPGLGVVLDIGRMTEILIPHLMSTDEETQATSLRWINEFIILAREVILPFTPMLLNAILPSLAHSVASIKSVASETNSSLYKLILDLPTTAIAPRDGPGESGAVTTVSLPSGGYDLAAHTPAHLDNIDLDASVETLTLQFQDEREDTRVAALEWLLMLHKKAPMEVLCSDDPTFQALLRTLSDSSEEVVKRDLQLLAQVSQHSDDEYFTRFMVNLLSLFSTDRRLLETRGSLIIRQLCLSLNPERMYRTFAEIIEREEVWKLKNYRLKVEGIVLIDDLMSRLQDLEFASTMVQNLNFILITAPELSELRRRLKNLDSRDGILLFTALYRSWCHNAVAVFSLCLLAQAYEHASNLLTLFADLEITVNLLIQIDKLVQLLESPVFTYLRLQLLEPDRYPHLFKCLYGILMLLPQSSAFATLRNRLNSVSSMVFMFSGGGAGGALLMNVSTSSGSSQTEPQTRNGFSALGLRRSKPPGISPGPSPTTSPESTPPPQMRWNDLLQQFRHVQARHERSRRIGARTNHPSMDRTSSSGFKRRNQRTRTDESPHRGGGGSTGGDDFSTAHHNISGGGGSDHQSQRERSGSFNSSSRDTVNSRQTGSGAGAGGGGGPGSVSGRSSLAATAGSPGRSSNNDIAKAVRKATSSFNVHKR</sequence>
<organism evidence="8 9">
    <name type="scientific">Powellomyces hirtus</name>
    <dbReference type="NCBI Taxonomy" id="109895"/>
    <lineage>
        <taxon>Eukaryota</taxon>
        <taxon>Fungi</taxon>
        <taxon>Fungi incertae sedis</taxon>
        <taxon>Chytridiomycota</taxon>
        <taxon>Chytridiomycota incertae sedis</taxon>
        <taxon>Chytridiomycetes</taxon>
        <taxon>Spizellomycetales</taxon>
        <taxon>Powellomycetaceae</taxon>
        <taxon>Powellomyces</taxon>
    </lineage>
</organism>
<feature type="compositionally biased region" description="Polar residues" evidence="6">
    <location>
        <begin position="923"/>
        <end position="934"/>
    </location>
</feature>
<dbReference type="InterPro" id="IPR021841">
    <property type="entry name" value="VAC14_Fig4p-bd"/>
</dbReference>
<dbReference type="GO" id="GO:0000329">
    <property type="term" value="C:fungal-type vacuole membrane"/>
    <property type="evidence" value="ECO:0007669"/>
    <property type="project" value="TreeGrafter"/>
</dbReference>
<dbReference type="Pfam" id="PF11916">
    <property type="entry name" value="Vac14_Fig4_bd"/>
    <property type="match status" value="1"/>
</dbReference>
<dbReference type="InterPro" id="IPR011989">
    <property type="entry name" value="ARM-like"/>
</dbReference>
<comment type="caution">
    <text evidence="8">The sequence shown here is derived from an EMBL/GenBank/DDBJ whole genome shotgun (WGS) entry which is preliminary data.</text>
</comment>
<feature type="compositionally biased region" description="Polar residues" evidence="6">
    <location>
        <begin position="849"/>
        <end position="864"/>
    </location>
</feature>
<comment type="subcellular location">
    <subcellularLocation>
        <location evidence="1">Endomembrane system</location>
    </subcellularLocation>
</comment>
<keyword evidence="3" id="KW-0677">Repeat</keyword>
<dbReference type="EMBL" id="QEAQ01000096">
    <property type="protein sequence ID" value="TPX55762.1"/>
    <property type="molecule type" value="Genomic_DNA"/>
</dbReference>
<dbReference type="GO" id="GO:0006661">
    <property type="term" value="P:phosphatidylinositol biosynthetic process"/>
    <property type="evidence" value="ECO:0007669"/>
    <property type="project" value="InterPro"/>
</dbReference>